<name>A0ABV8KKD4_9ACTN</name>
<keyword evidence="10" id="KW-0812">Transmembrane</keyword>
<evidence type="ECO:0000259" key="12">
    <source>
        <dbReference type="Pfam" id="PF00912"/>
    </source>
</evidence>
<comment type="caution">
    <text evidence="13">The sequence shown here is derived from an EMBL/GenBank/DDBJ whole genome shotgun (WGS) entry which is preliminary data.</text>
</comment>
<dbReference type="InterPro" id="IPR036950">
    <property type="entry name" value="PBP_transglycosylase"/>
</dbReference>
<dbReference type="InterPro" id="IPR001264">
    <property type="entry name" value="Glyco_trans_51"/>
</dbReference>
<evidence type="ECO:0000313" key="13">
    <source>
        <dbReference type="EMBL" id="MFC4106533.1"/>
    </source>
</evidence>
<dbReference type="InterPro" id="IPR023346">
    <property type="entry name" value="Lysozyme-like_dom_sf"/>
</dbReference>
<evidence type="ECO:0000256" key="7">
    <source>
        <dbReference type="ARBA" id="ARBA00034000"/>
    </source>
</evidence>
<proteinExistence type="predicted"/>
<evidence type="ECO:0000256" key="1">
    <source>
        <dbReference type="ARBA" id="ARBA00022645"/>
    </source>
</evidence>
<feature type="domain" description="Glycosyl transferase family 51" evidence="12">
    <location>
        <begin position="234"/>
        <end position="415"/>
    </location>
</feature>
<dbReference type="Gene3D" id="1.10.3810.10">
    <property type="entry name" value="Biosynthetic peptidoglycan transglycosylase-like"/>
    <property type="match status" value="1"/>
</dbReference>
<feature type="compositionally biased region" description="Polar residues" evidence="9">
    <location>
        <begin position="873"/>
        <end position="883"/>
    </location>
</feature>
<accession>A0ABV8KKD4</accession>
<comment type="catalytic activity">
    <reaction evidence="8">
        <text>[GlcNAc-(1-&gt;4)-Mur2Ac(oyl-L-Ala-gamma-D-Glu-L-Lys-D-Ala-D-Ala)](n)-di-trans,octa-cis-undecaprenyl diphosphate + beta-D-GlcNAc-(1-&gt;4)-Mur2Ac(oyl-L-Ala-gamma-D-Glu-L-Lys-D-Ala-D-Ala)-di-trans,octa-cis-undecaprenyl diphosphate = [GlcNAc-(1-&gt;4)-Mur2Ac(oyl-L-Ala-gamma-D-Glu-L-Lys-D-Ala-D-Ala)](n+1)-di-trans,octa-cis-undecaprenyl diphosphate + di-trans,octa-cis-undecaprenyl diphosphate + H(+)</text>
        <dbReference type="Rhea" id="RHEA:23708"/>
        <dbReference type="Rhea" id="RHEA-COMP:9602"/>
        <dbReference type="Rhea" id="RHEA-COMP:9603"/>
        <dbReference type="ChEBI" id="CHEBI:15378"/>
        <dbReference type="ChEBI" id="CHEBI:58405"/>
        <dbReference type="ChEBI" id="CHEBI:60033"/>
        <dbReference type="ChEBI" id="CHEBI:78435"/>
        <dbReference type="EC" id="2.4.99.28"/>
    </reaction>
</comment>
<gene>
    <name evidence="13" type="ORF">ACFOX0_11375</name>
</gene>
<feature type="compositionally biased region" description="Low complexity" evidence="9">
    <location>
        <begin position="38"/>
        <end position="50"/>
    </location>
</feature>
<keyword evidence="10" id="KW-0472">Membrane</keyword>
<dbReference type="Pfam" id="PF00912">
    <property type="entry name" value="Transgly"/>
    <property type="match status" value="1"/>
</dbReference>
<dbReference type="InterPro" id="IPR001460">
    <property type="entry name" value="PCN-bd_Tpept"/>
</dbReference>
<dbReference type="SUPFAM" id="SSF56601">
    <property type="entry name" value="beta-lactamase/transpeptidase-like"/>
    <property type="match status" value="1"/>
</dbReference>
<evidence type="ECO:0000256" key="9">
    <source>
        <dbReference type="SAM" id="MobiDB-lite"/>
    </source>
</evidence>
<protein>
    <submittedName>
        <fullName evidence="13">Transglycosylase domain-containing protein</fullName>
    </submittedName>
</protein>
<feature type="region of interest" description="Disordered" evidence="9">
    <location>
        <begin position="1"/>
        <end position="174"/>
    </location>
</feature>
<evidence type="ECO:0000313" key="14">
    <source>
        <dbReference type="Proteomes" id="UP001595868"/>
    </source>
</evidence>
<dbReference type="EMBL" id="JBHSBN010000006">
    <property type="protein sequence ID" value="MFC4106533.1"/>
    <property type="molecule type" value="Genomic_DNA"/>
</dbReference>
<dbReference type="InterPro" id="IPR050396">
    <property type="entry name" value="Glycosyltr_51/Transpeptidase"/>
</dbReference>
<keyword evidence="4" id="KW-0808">Transferase</keyword>
<keyword evidence="5" id="KW-0378">Hydrolase</keyword>
<feature type="compositionally biased region" description="Low complexity" evidence="9">
    <location>
        <begin position="109"/>
        <end position="119"/>
    </location>
</feature>
<dbReference type="Pfam" id="PF00905">
    <property type="entry name" value="Transpeptidase"/>
    <property type="match status" value="1"/>
</dbReference>
<feature type="compositionally biased region" description="Low complexity" evidence="9">
    <location>
        <begin position="77"/>
        <end position="95"/>
    </location>
</feature>
<feature type="compositionally biased region" description="Low complexity" evidence="9">
    <location>
        <begin position="60"/>
        <end position="69"/>
    </location>
</feature>
<evidence type="ECO:0000256" key="5">
    <source>
        <dbReference type="ARBA" id="ARBA00022801"/>
    </source>
</evidence>
<evidence type="ECO:0000256" key="8">
    <source>
        <dbReference type="ARBA" id="ARBA00049902"/>
    </source>
</evidence>
<keyword evidence="2" id="KW-0645">Protease</keyword>
<dbReference type="Gene3D" id="3.40.710.10">
    <property type="entry name" value="DD-peptidase/beta-lactamase superfamily"/>
    <property type="match status" value="1"/>
</dbReference>
<feature type="compositionally biased region" description="Gly residues" evidence="9">
    <location>
        <begin position="153"/>
        <end position="172"/>
    </location>
</feature>
<dbReference type="RefSeq" id="WP_377544538.1">
    <property type="nucleotide sequence ID" value="NZ_JBHSBN010000006.1"/>
</dbReference>
<evidence type="ECO:0000259" key="11">
    <source>
        <dbReference type="Pfam" id="PF00905"/>
    </source>
</evidence>
<keyword evidence="6" id="KW-0511">Multifunctional enzyme</keyword>
<feature type="transmembrane region" description="Helical" evidence="10">
    <location>
        <begin position="187"/>
        <end position="209"/>
    </location>
</feature>
<evidence type="ECO:0000256" key="6">
    <source>
        <dbReference type="ARBA" id="ARBA00023268"/>
    </source>
</evidence>
<feature type="region of interest" description="Disordered" evidence="9">
    <location>
        <begin position="857"/>
        <end position="939"/>
    </location>
</feature>
<comment type="catalytic activity">
    <reaction evidence="7">
        <text>Preferential cleavage: (Ac)2-L-Lys-D-Ala-|-D-Ala. Also transpeptidation of peptidyl-alanyl moieties that are N-acyl substituents of D-alanine.</text>
        <dbReference type="EC" id="3.4.16.4"/>
    </reaction>
</comment>
<feature type="compositionally biased region" description="Gly residues" evidence="9">
    <location>
        <begin position="96"/>
        <end position="108"/>
    </location>
</feature>
<keyword evidence="3" id="KW-0328">Glycosyltransferase</keyword>
<dbReference type="PANTHER" id="PTHR32282">
    <property type="entry name" value="BINDING PROTEIN TRANSPEPTIDASE, PUTATIVE-RELATED"/>
    <property type="match status" value="1"/>
</dbReference>
<evidence type="ECO:0000256" key="2">
    <source>
        <dbReference type="ARBA" id="ARBA00022670"/>
    </source>
</evidence>
<sequence length="939" mass="97895">MNSYGDPSSPRGRAQIPGSNGGSGSAPDDSYQPRDDGSGYPSAGGYSGSARPPRQGGSSGRASVGGAPVSPAPGSPAPSGAGRARVGGRASVSGAGAPGAGADGGYGRPAGRAGTGRASVGSASVGTAGRASVGRARPVSDDAWGRPPADYDGPGGPGGPTGPGRTGRGAGGPDAIARAKKRKRLNLIIASFAVFIMMIGAGVVGFTYYSTNVVLPDDVPLPLSTTIFANDYKKVIAKLGEENRQFVTINQIPEFVQHEVASAEDRKFYEHSGVDYTGIARAAWNNFTGGSKQGASTITQQYARNAFANLQDDTYGRKIREAIMASKLNDKYDKNTIMQHYLNTIYFGRGAYGIEAAAQAYFGKSVSKLTVAEGAVLAGVIKQPVPDSATGHKGFDPAVNPEAAKDRWGYVLQGMVEKGWLKPEEKPTEYPTKSLIAPKAGNSMVGVDTPYGNVVNYVMQELAEQGLCVPGAEPKDGKPACRDAGFRIKTTIDPKMQDAAIAAARRGTKGSVMSTQQKDMMAALVAVQPGTGRVLAYYGGDSGAGFDYAGKNVDTAGNVTGGHPPGSSFKVYTLAAAINAGISTKSYWDSANYHVPNSKLVIRNANENFKASCGKSCTLEESTLKSFNVPFYHISEKIGPDKIVDTARDAGITTMWTSADNPPKAIDITKKSGKEVSPDPFFNVVSYGQYGVTVLDHANGMATFAARGKYAKAHFVLRVEKINENTGAWQAIPNSGEKLKLEQRIKPEVADNVTEVLKKYPKQINHGLDDNRPVTGKTGTWELDEKSNHNADAWMVGYTPQLATAVWVGNAGKRKALFTKSGGELYGANVPADVWQKFMNKALADQEIKKFPENVQIVGDDSAGDGVKPAPPSQENNPNSSCTIPIPGFCDNGGNNGGRNNGGGGNNNGGGGNNNGGGGFPGGTGAGVLPSTPPGRNQG</sequence>
<keyword evidence="1" id="KW-0121">Carboxypeptidase</keyword>
<dbReference type="Proteomes" id="UP001595868">
    <property type="component" value="Unassembled WGS sequence"/>
</dbReference>
<dbReference type="InterPro" id="IPR012338">
    <property type="entry name" value="Beta-lactam/transpept-like"/>
</dbReference>
<reference evidence="14" key="1">
    <citation type="journal article" date="2019" name="Int. J. Syst. Evol. Microbiol.">
        <title>The Global Catalogue of Microorganisms (GCM) 10K type strain sequencing project: providing services to taxonomists for standard genome sequencing and annotation.</title>
        <authorList>
            <consortium name="The Broad Institute Genomics Platform"/>
            <consortium name="The Broad Institute Genome Sequencing Center for Infectious Disease"/>
            <person name="Wu L."/>
            <person name="Ma J."/>
        </authorList>
    </citation>
    <scope>NUCLEOTIDE SEQUENCE [LARGE SCALE GENOMIC DNA]</scope>
    <source>
        <strain evidence="14">2902at01</strain>
    </source>
</reference>
<evidence type="ECO:0000256" key="4">
    <source>
        <dbReference type="ARBA" id="ARBA00022679"/>
    </source>
</evidence>
<feature type="domain" description="Penicillin-binding protein transpeptidase" evidence="11">
    <location>
        <begin position="523"/>
        <end position="808"/>
    </location>
</feature>
<feature type="compositionally biased region" description="Gly residues" evidence="9">
    <location>
        <begin position="894"/>
        <end position="926"/>
    </location>
</feature>
<dbReference type="SUPFAM" id="SSF53955">
    <property type="entry name" value="Lysozyme-like"/>
    <property type="match status" value="1"/>
</dbReference>
<evidence type="ECO:0000256" key="10">
    <source>
        <dbReference type="SAM" id="Phobius"/>
    </source>
</evidence>
<evidence type="ECO:0000256" key="3">
    <source>
        <dbReference type="ARBA" id="ARBA00022676"/>
    </source>
</evidence>
<keyword evidence="10" id="KW-1133">Transmembrane helix</keyword>
<dbReference type="PANTHER" id="PTHR32282:SF34">
    <property type="entry name" value="PENICILLIN-BINDING PROTEIN 1A"/>
    <property type="match status" value="1"/>
</dbReference>
<keyword evidence="14" id="KW-1185">Reference proteome</keyword>
<organism evidence="13 14">
    <name type="scientific">Micromonospora zhanjiangensis</name>
    <dbReference type="NCBI Taxonomy" id="1522057"/>
    <lineage>
        <taxon>Bacteria</taxon>
        <taxon>Bacillati</taxon>
        <taxon>Actinomycetota</taxon>
        <taxon>Actinomycetes</taxon>
        <taxon>Micromonosporales</taxon>
        <taxon>Micromonosporaceae</taxon>
        <taxon>Micromonospora</taxon>
    </lineage>
</organism>